<dbReference type="EMBL" id="LAPV01000170">
    <property type="protein sequence ID" value="KKC31448.1"/>
    <property type="molecule type" value="Genomic_DNA"/>
</dbReference>
<dbReference type="OrthoDB" id="5291399at2"/>
<accession>A0A0F5PS18</accession>
<evidence type="ECO:0000259" key="12">
    <source>
        <dbReference type="SMART" id="SM01007"/>
    </source>
</evidence>
<evidence type="ECO:0000256" key="8">
    <source>
        <dbReference type="ARBA" id="ARBA00044772"/>
    </source>
</evidence>
<gene>
    <name evidence="14" type="ORF">SAMN04488059_11581</name>
    <name evidence="13" type="ORF">WH91_19650</name>
</gene>
<dbReference type="GO" id="GO:0005829">
    <property type="term" value="C:cytosol"/>
    <property type="evidence" value="ECO:0007669"/>
    <property type="project" value="TreeGrafter"/>
</dbReference>
<comment type="cofactor">
    <cofactor evidence="1">
        <name>Zn(2+)</name>
        <dbReference type="ChEBI" id="CHEBI:29105"/>
    </cofactor>
</comment>
<dbReference type="AlphaFoldDB" id="A0A0F5PS18"/>
<dbReference type="PANTHER" id="PTHR22789">
    <property type="entry name" value="FUCULOSE PHOSPHATE ALDOLASE"/>
    <property type="match status" value="1"/>
</dbReference>
<evidence type="ECO:0000256" key="9">
    <source>
        <dbReference type="ARBA" id="ARBA00044803"/>
    </source>
</evidence>
<comment type="function">
    <text evidence="7">Catalyzes the decarboxylation of 3-oxo-tetronate 4-phosphate to dihydroxyacetone phosphate (DHAP) and CO(2).</text>
</comment>
<dbReference type="Proteomes" id="UP000033519">
    <property type="component" value="Unassembled WGS sequence"/>
</dbReference>
<dbReference type="GO" id="GO:0019323">
    <property type="term" value="P:pentose catabolic process"/>
    <property type="evidence" value="ECO:0007669"/>
    <property type="project" value="InterPro"/>
</dbReference>
<dbReference type="InterPro" id="IPR036409">
    <property type="entry name" value="Aldolase_II/adducin_N_sf"/>
</dbReference>
<dbReference type="GO" id="GO:0016832">
    <property type="term" value="F:aldehyde-lyase activity"/>
    <property type="evidence" value="ECO:0007669"/>
    <property type="project" value="InterPro"/>
</dbReference>
<evidence type="ECO:0000313" key="13">
    <source>
        <dbReference type="EMBL" id="KKC31448.1"/>
    </source>
</evidence>
<proteinExistence type="inferred from homology"/>
<dbReference type="NCBIfam" id="NF006000">
    <property type="entry name" value="PRK08130.1"/>
    <property type="match status" value="1"/>
</dbReference>
<sequence length="218" mass="23399">MIDSIRHAENLARTDIVKVGKSLFERGLTFGSTGNISIRLDEGGWLMTPTNASLGDLDPARLSLFDSTGRHIGGDAPTKEGALHLAMYSQRQDARAVVHLHSTHSVAVSMLEGIDPLDVLPPLTAYYVMRVGRLPLVPYLPPGDAELAKAVGALSGAHHAVLLANHGPVVAGTSLANAQYATEELEETARLFLLLGTRAIRPLTSQQVAVLRQRFDPK</sequence>
<dbReference type="SMART" id="SM01007">
    <property type="entry name" value="Aldolase_II"/>
    <property type="match status" value="1"/>
</dbReference>
<dbReference type="FunFam" id="3.40.225.10:FF:000008">
    <property type="entry name" value="Sugar aldolase"/>
    <property type="match status" value="1"/>
</dbReference>
<evidence type="ECO:0000256" key="10">
    <source>
        <dbReference type="ARBA" id="ARBA00047520"/>
    </source>
</evidence>
<evidence type="ECO:0000313" key="16">
    <source>
        <dbReference type="Proteomes" id="UP000182258"/>
    </source>
</evidence>
<name>A0A0F5PS18_9HYPH</name>
<evidence type="ECO:0000256" key="1">
    <source>
        <dbReference type="ARBA" id="ARBA00001947"/>
    </source>
</evidence>
<evidence type="ECO:0000256" key="4">
    <source>
        <dbReference type="ARBA" id="ARBA00022833"/>
    </source>
</evidence>
<dbReference type="GO" id="GO:0046872">
    <property type="term" value="F:metal ion binding"/>
    <property type="evidence" value="ECO:0007669"/>
    <property type="project" value="UniProtKB-KW"/>
</dbReference>
<protein>
    <recommendedName>
        <fullName evidence="9">3-oxo-tetronate 4-phosphate decarboxylase</fullName>
        <ecNumber evidence="8">4.1.1.104</ecNumber>
    </recommendedName>
</protein>
<evidence type="ECO:0000256" key="6">
    <source>
        <dbReference type="ARBA" id="ARBA00023277"/>
    </source>
</evidence>
<dbReference type="Gene3D" id="3.40.225.10">
    <property type="entry name" value="Class II aldolase/adducin N-terminal domain"/>
    <property type="match status" value="1"/>
</dbReference>
<feature type="domain" description="Class II aldolase/adducin N-terminal" evidence="12">
    <location>
        <begin position="14"/>
        <end position="193"/>
    </location>
</feature>
<dbReference type="Proteomes" id="UP000182258">
    <property type="component" value="Unassembled WGS sequence"/>
</dbReference>
<keyword evidence="3" id="KW-0479">Metal-binding</keyword>
<dbReference type="NCBIfam" id="NF043034">
    <property type="entry name" value="OxoTetrPhDc"/>
    <property type="match status" value="1"/>
</dbReference>
<dbReference type="STRING" id="728005.SAMN04488059_11581"/>
<evidence type="ECO:0000256" key="2">
    <source>
        <dbReference type="ARBA" id="ARBA00010037"/>
    </source>
</evidence>
<evidence type="ECO:0000313" key="14">
    <source>
        <dbReference type="EMBL" id="SFC95119.1"/>
    </source>
</evidence>
<keyword evidence="6" id="KW-0119">Carbohydrate metabolism</keyword>
<dbReference type="InterPro" id="IPR050197">
    <property type="entry name" value="Aldolase_class_II_sugar_metab"/>
</dbReference>
<evidence type="ECO:0000256" key="3">
    <source>
        <dbReference type="ARBA" id="ARBA00022723"/>
    </source>
</evidence>
<dbReference type="EMBL" id="FOMB01000015">
    <property type="protein sequence ID" value="SFC95119.1"/>
    <property type="molecule type" value="Genomic_DNA"/>
</dbReference>
<organism evidence="14 16">
    <name type="scientific">Devosia psychrophila</name>
    <dbReference type="NCBI Taxonomy" id="728005"/>
    <lineage>
        <taxon>Bacteria</taxon>
        <taxon>Pseudomonadati</taxon>
        <taxon>Pseudomonadota</taxon>
        <taxon>Alphaproteobacteria</taxon>
        <taxon>Hyphomicrobiales</taxon>
        <taxon>Devosiaceae</taxon>
        <taxon>Devosia</taxon>
    </lineage>
</organism>
<evidence type="ECO:0000256" key="7">
    <source>
        <dbReference type="ARBA" id="ARBA00044745"/>
    </source>
</evidence>
<keyword evidence="5" id="KW-0456">Lyase</keyword>
<comment type="similarity">
    <text evidence="2">Belongs to the aldolase class II family. AraD/FucA subfamily.</text>
</comment>
<keyword evidence="15" id="KW-1185">Reference proteome</keyword>
<evidence type="ECO:0000256" key="11">
    <source>
        <dbReference type="ARBA" id="ARBA00048603"/>
    </source>
</evidence>
<dbReference type="Pfam" id="PF00596">
    <property type="entry name" value="Aldolase_II"/>
    <property type="match status" value="1"/>
</dbReference>
<dbReference type="PATRIC" id="fig|728005.3.peg.2228"/>
<evidence type="ECO:0000256" key="5">
    <source>
        <dbReference type="ARBA" id="ARBA00023239"/>
    </source>
</evidence>
<reference evidence="14 16" key="2">
    <citation type="submission" date="2016-10" db="EMBL/GenBank/DDBJ databases">
        <authorList>
            <person name="de Groot N.N."/>
        </authorList>
    </citation>
    <scope>NUCLEOTIDE SEQUENCE [LARGE SCALE GENOMIC DNA]</scope>
    <source>
        <strain evidence="14 16">CGMCC 1.10210</strain>
    </source>
</reference>
<comment type="catalytic activity">
    <reaction evidence="11">
        <text>3-dehydro-4-O-phospho-L-erythronate + H(+) = dihydroxyacetone phosphate + CO2</text>
        <dbReference type="Rhea" id="RHEA:52404"/>
        <dbReference type="ChEBI" id="CHEBI:15378"/>
        <dbReference type="ChEBI" id="CHEBI:16526"/>
        <dbReference type="ChEBI" id="CHEBI:57642"/>
        <dbReference type="ChEBI" id="CHEBI:136592"/>
        <dbReference type="EC" id="4.1.1.104"/>
    </reaction>
</comment>
<dbReference type="InterPro" id="IPR050013">
    <property type="entry name" value="OtnC"/>
</dbReference>
<dbReference type="InterPro" id="IPR001303">
    <property type="entry name" value="Aldolase_II/adducin_N"/>
</dbReference>
<dbReference type="SUPFAM" id="SSF53639">
    <property type="entry name" value="AraD/HMP-PK domain-like"/>
    <property type="match status" value="1"/>
</dbReference>
<dbReference type="PANTHER" id="PTHR22789:SF0">
    <property type="entry name" value="3-OXO-TETRONATE 4-PHOSPHATE DECARBOXYLASE-RELATED"/>
    <property type="match status" value="1"/>
</dbReference>
<keyword evidence="4" id="KW-0862">Zinc</keyword>
<reference evidence="13 15" key="1">
    <citation type="submission" date="2015-03" db="EMBL/GenBank/DDBJ databases">
        <authorList>
            <person name="Lepp D."/>
            <person name="Hassan Y.I."/>
            <person name="Li X.-Z."/>
            <person name="Zhou T."/>
        </authorList>
    </citation>
    <scope>NUCLEOTIDE SEQUENCE [LARGE SCALE GENOMIC DNA]</scope>
    <source>
        <strain evidence="13 15">Cr7-05</strain>
    </source>
</reference>
<dbReference type="EC" id="4.1.1.104" evidence="8"/>
<dbReference type="RefSeq" id="WP_046172684.1">
    <property type="nucleotide sequence ID" value="NZ_FOMB01000015.1"/>
</dbReference>
<comment type="catalytic activity">
    <reaction evidence="10">
        <text>3-dehydro-4-O-phospho-D-erythronate + H(+) = dihydroxyacetone phosphate + CO2</text>
        <dbReference type="Rhea" id="RHEA:52416"/>
        <dbReference type="ChEBI" id="CHEBI:15378"/>
        <dbReference type="ChEBI" id="CHEBI:16526"/>
        <dbReference type="ChEBI" id="CHEBI:57642"/>
        <dbReference type="ChEBI" id="CHEBI:136593"/>
        <dbReference type="EC" id="4.1.1.104"/>
    </reaction>
</comment>
<evidence type="ECO:0000313" key="15">
    <source>
        <dbReference type="Proteomes" id="UP000033519"/>
    </source>
</evidence>